<evidence type="ECO:0000256" key="2">
    <source>
        <dbReference type="ARBA" id="ARBA00022857"/>
    </source>
</evidence>
<protein>
    <submittedName>
        <fullName evidence="5">Short-chain dehydrogenase/reductase</fullName>
    </submittedName>
</protein>
<dbReference type="SUPFAM" id="SSF51735">
    <property type="entry name" value="NAD(P)-binding Rossmann-fold domains"/>
    <property type="match status" value="1"/>
</dbReference>
<evidence type="ECO:0000256" key="3">
    <source>
        <dbReference type="ARBA" id="ARBA00023002"/>
    </source>
</evidence>
<dbReference type="AlphaFoldDB" id="E6N4G6"/>
<evidence type="ECO:0000313" key="8">
    <source>
        <dbReference type="Proteomes" id="UP000008120"/>
    </source>
</evidence>
<name>E6N4G6_CALS0</name>
<reference evidence="5 8" key="2">
    <citation type="journal article" date="2011" name="Nucleic Acids Res.">
        <title>Insights into the evolution of Archaea and eukaryotic protein modifier systems revealed by the genome of a novel archaeal group.</title>
        <authorList>
            <person name="Nunoura T."/>
            <person name="Takaki Y."/>
            <person name="Kakuta J."/>
            <person name="Nishi S."/>
            <person name="Sugahara J."/>
            <person name="Kazama H."/>
            <person name="Chee G."/>
            <person name="Hattori M."/>
            <person name="Kanai A."/>
            <person name="Atomi H."/>
            <person name="Takai K."/>
            <person name="Takami H."/>
        </authorList>
    </citation>
    <scope>NUCLEOTIDE SEQUENCE [LARGE SCALE GENOMIC DNA]</scope>
</reference>
<dbReference type="GO" id="GO:0016491">
    <property type="term" value="F:oxidoreductase activity"/>
    <property type="evidence" value="ECO:0007669"/>
    <property type="project" value="UniProtKB-KW"/>
</dbReference>
<dbReference type="STRING" id="311458.CSUB_C0217"/>
<dbReference type="Proteomes" id="UP000008120">
    <property type="component" value="Chromosome"/>
</dbReference>
<dbReference type="BioCyc" id="CCAL311458:G131R-220-MONOMER"/>
<keyword evidence="3" id="KW-0560">Oxidoreductase</keyword>
<dbReference type="InterPro" id="IPR002347">
    <property type="entry name" value="SDR_fam"/>
</dbReference>
<dbReference type="FunFam" id="3.40.50.720:FF:000084">
    <property type="entry name" value="Short-chain dehydrogenase reductase"/>
    <property type="match status" value="1"/>
</dbReference>
<dbReference type="EMBL" id="BA000048">
    <property type="protein sequence ID" value="BAJ50078.1"/>
    <property type="molecule type" value="Genomic_DNA"/>
</dbReference>
<dbReference type="Gene3D" id="3.40.50.720">
    <property type="entry name" value="NAD(P)-binding Rossmann-like Domain"/>
    <property type="match status" value="1"/>
</dbReference>
<dbReference type="EMBL" id="AP011831">
    <property type="protein sequence ID" value="BAJ47256.1"/>
    <property type="molecule type" value="Genomic_DNA"/>
</dbReference>
<evidence type="ECO:0000313" key="5">
    <source>
        <dbReference type="EMBL" id="BAJ47185.1"/>
    </source>
</evidence>
<evidence type="ECO:0000313" key="7">
    <source>
        <dbReference type="EMBL" id="BAJ50078.1"/>
    </source>
</evidence>
<dbReference type="PRINTS" id="PR00080">
    <property type="entry name" value="SDRFAMILY"/>
</dbReference>
<dbReference type="EMBL" id="AP011830">
    <property type="protein sequence ID" value="BAJ47185.1"/>
    <property type="molecule type" value="Genomic_DNA"/>
</dbReference>
<proteinExistence type="inferred from homology"/>
<comment type="similarity">
    <text evidence="1 4">Belongs to the short-chain dehydrogenases/reductases (SDR) family.</text>
</comment>
<evidence type="ECO:0000256" key="1">
    <source>
        <dbReference type="ARBA" id="ARBA00006484"/>
    </source>
</evidence>
<evidence type="ECO:0000313" key="6">
    <source>
        <dbReference type="EMBL" id="BAJ47256.1"/>
    </source>
</evidence>
<dbReference type="PIRSF" id="PIRSF000126">
    <property type="entry name" value="11-beta-HSD1"/>
    <property type="match status" value="1"/>
</dbReference>
<dbReference type="Pfam" id="PF00106">
    <property type="entry name" value="adh_short"/>
    <property type="match status" value="1"/>
</dbReference>
<accession>E6N4G6</accession>
<dbReference type="PRINTS" id="PR00081">
    <property type="entry name" value="GDHRDH"/>
</dbReference>
<dbReference type="InterPro" id="IPR036291">
    <property type="entry name" value="NAD(P)-bd_dom_sf"/>
</dbReference>
<dbReference type="KEGG" id="csu:CSUB_C0217"/>
<gene>
    <name evidence="7" type="ORF">CSUB_C0217</name>
    <name evidence="5" type="ORF">HGMM_F15C07C02</name>
    <name evidence="6" type="ORF">HGMM_F15E11C30</name>
</gene>
<reference evidence="5 8" key="1">
    <citation type="journal article" date="2005" name="Environ. Microbiol.">
        <title>Genetic and functional properties of uncultivated thermophilic crenarchaeotes from a subsurface gold mine as revealed by analysis of genome fragments.</title>
        <authorList>
            <person name="Nunoura T."/>
            <person name="Hirayama H."/>
            <person name="Takami H."/>
            <person name="Oida H."/>
            <person name="Nishi S."/>
            <person name="Shimamura S."/>
            <person name="Suzuki Y."/>
            <person name="Inagaki F."/>
            <person name="Takai K."/>
            <person name="Nealson K.H."/>
            <person name="Horikoshi K."/>
        </authorList>
    </citation>
    <scope>NUCLEOTIDE SEQUENCE [LARGE SCALE GENOMIC DNA]</scope>
</reference>
<evidence type="ECO:0000256" key="4">
    <source>
        <dbReference type="RuleBase" id="RU000363"/>
    </source>
</evidence>
<dbReference type="PANTHER" id="PTHR43391">
    <property type="entry name" value="RETINOL DEHYDROGENASE-RELATED"/>
    <property type="match status" value="1"/>
</dbReference>
<dbReference type="CDD" id="cd05233">
    <property type="entry name" value="SDR_c"/>
    <property type="match status" value="1"/>
</dbReference>
<keyword evidence="2" id="KW-0521">NADP</keyword>
<dbReference type="PANTHER" id="PTHR43391:SF14">
    <property type="entry name" value="DEHYDROGENASE_REDUCTASE SDR FAMILY PROTEIN 7-LIKE"/>
    <property type="match status" value="1"/>
</dbReference>
<sequence>MPYRHGDWVVLVTGASSGIGRATALEFARLGSTVVGVARRLDELLKVAEEAASFGGRFKPLRCDVSDKEQVYNTVKETVENYGRVDVLVNNAGFGLYGEFKDFGLEEVEYQVSVNLMGVIYFVKAVLPHMLGQRFGRIVNVSSLAGFITVPKMNLYCAVKSAVTVLSRALDMQLKKHNIRVSAVCPGSVDTAFFQNPSFYSRGGRPLGPLIKAEKVAKTIVSAAEKGGGVRVVPSYYWAAVYLLNTLPFMYRLVEKVAP</sequence>
<organism evidence="5 8">
    <name type="scientific">Caldiarchaeum subterraneum</name>
    <dbReference type="NCBI Taxonomy" id="311458"/>
    <lineage>
        <taxon>Archaea</taxon>
        <taxon>Nitrososphaerota</taxon>
        <taxon>Candidatus Caldarchaeales</taxon>
        <taxon>Candidatus Caldarchaeaceae</taxon>
        <taxon>Candidatus Caldarchaeum</taxon>
    </lineage>
</organism>